<dbReference type="AlphaFoldDB" id="A0A1S0UBJ6"/>
<organism evidence="2">
    <name type="scientific">Loa loa</name>
    <name type="common">Eye worm</name>
    <name type="synonym">Filaria loa</name>
    <dbReference type="NCBI Taxonomy" id="7209"/>
    <lineage>
        <taxon>Eukaryota</taxon>
        <taxon>Metazoa</taxon>
        <taxon>Ecdysozoa</taxon>
        <taxon>Nematoda</taxon>
        <taxon>Chromadorea</taxon>
        <taxon>Rhabditida</taxon>
        <taxon>Spirurina</taxon>
        <taxon>Spiruromorpha</taxon>
        <taxon>Filarioidea</taxon>
        <taxon>Onchocercidae</taxon>
        <taxon>Loa</taxon>
    </lineage>
</organism>
<evidence type="ECO:0000256" key="1">
    <source>
        <dbReference type="SAM" id="SignalP"/>
    </source>
</evidence>
<dbReference type="InParanoid" id="A0A1S0UBJ6"/>
<dbReference type="RefSeq" id="XP_003136823.1">
    <property type="nucleotide sequence ID" value="XM_003136775.1"/>
</dbReference>
<evidence type="ECO:0000313" key="2">
    <source>
        <dbReference type="EMBL" id="EFO27254.1"/>
    </source>
</evidence>
<dbReference type="EMBL" id="JH712283">
    <property type="protein sequence ID" value="EFO27254.1"/>
    <property type="molecule type" value="Genomic_DNA"/>
</dbReference>
<accession>A0A1S0UBJ6</accession>
<dbReference type="KEGG" id="loa:LOAG_01236"/>
<protein>
    <submittedName>
        <fullName evidence="2">Uncharacterized protein</fullName>
    </submittedName>
</protein>
<sequence>MTRIWVNFFFHFFNTTLVGSASYPLTLTKPVQEYTSIRGRANYSGIAKDVAEVISKVRRSVKFLMDMELIDVEIRMDKSGWMNPNQHRFFLTLVKNLTYSCTKMFEKGNSVIVYYLKFNYAKFLEMKVKIHQKIRRFDNRKCHTLLCDDTINTINNGIPYIKFGTVTSITNNLSESNEHPITMQYMKEN</sequence>
<gene>
    <name evidence="2" type="ORF">LOAG_01236</name>
</gene>
<dbReference type="GeneID" id="9938608"/>
<feature type="signal peptide" evidence="1">
    <location>
        <begin position="1"/>
        <end position="20"/>
    </location>
</feature>
<proteinExistence type="predicted"/>
<dbReference type="CTD" id="9938608"/>
<keyword evidence="1" id="KW-0732">Signal</keyword>
<reference evidence="2" key="1">
    <citation type="submission" date="2012-04" db="EMBL/GenBank/DDBJ databases">
        <title>The Genome Sequence of Loa loa.</title>
        <authorList>
            <consortium name="The Broad Institute Genome Sequencing Platform"/>
            <consortium name="Broad Institute Genome Sequencing Center for Infectious Disease"/>
            <person name="Nutman T.B."/>
            <person name="Fink D.L."/>
            <person name="Russ C."/>
            <person name="Young S."/>
            <person name="Zeng Q."/>
            <person name="Gargeya S."/>
            <person name="Alvarado L."/>
            <person name="Berlin A."/>
            <person name="Chapman S.B."/>
            <person name="Chen Z."/>
            <person name="Freedman E."/>
            <person name="Gellesch M."/>
            <person name="Goldberg J."/>
            <person name="Griggs A."/>
            <person name="Gujja S."/>
            <person name="Heilman E.R."/>
            <person name="Heiman D."/>
            <person name="Howarth C."/>
            <person name="Mehta T."/>
            <person name="Neiman D."/>
            <person name="Pearson M."/>
            <person name="Roberts A."/>
            <person name="Saif S."/>
            <person name="Shea T."/>
            <person name="Shenoy N."/>
            <person name="Sisk P."/>
            <person name="Stolte C."/>
            <person name="Sykes S."/>
            <person name="White J."/>
            <person name="Yandava C."/>
            <person name="Haas B."/>
            <person name="Henn M.R."/>
            <person name="Nusbaum C."/>
            <person name="Birren B."/>
        </authorList>
    </citation>
    <scope>NUCLEOTIDE SEQUENCE [LARGE SCALE GENOMIC DNA]</scope>
</reference>
<feature type="chain" id="PRO_5010272741" evidence="1">
    <location>
        <begin position="21"/>
        <end position="189"/>
    </location>
</feature>
<name>A0A1S0UBJ6_LOALO</name>